<dbReference type="Gene3D" id="2.40.420.20">
    <property type="match status" value="1"/>
</dbReference>
<sequence length="354" mass="38178">MKITLMKLARINLTPIIALVISLSSALFLSACSKESPAIVAPKKIPELASIQLQPQTTAQEIKYDGVIEAINQATVSAQTSGRILEIPVDVGDYVAKGDLIIRFTDTEQKARAASARAQFIEAQAQYTRMQEMLAKKLIAKADFDKSEAAFKSAEANSREAEQNLAYTAIYAPYAGIVVSRAVNVGETVAPGKALMTGLSLEQLRAQVDIPQQHIGPVRKYKKARIYLTDDKILDSGDLRIPPSADPQTHSFKVLVNLPEGDHQLFPGTFVKIGFVTGEQEQLLVPASAISKRGEVSGAYVIKEDALEFRQLNLGSLTSNKNYPVLAGAFAGEKIAADPIAAANAYKNLHTAGQ</sequence>
<reference evidence="3 4" key="1">
    <citation type="submission" date="2023-07" db="EMBL/GenBank/DDBJ databases">
        <title>Sorghum-associated microbial communities from plants grown in Nebraska, USA.</title>
        <authorList>
            <person name="Schachtman D."/>
        </authorList>
    </citation>
    <scope>NUCLEOTIDE SEQUENCE [LARGE SCALE GENOMIC DNA]</scope>
    <source>
        <strain evidence="3 4">BE190</strain>
    </source>
</reference>
<dbReference type="PROSITE" id="PS51257">
    <property type="entry name" value="PROKAR_LIPOPROTEIN"/>
    <property type="match status" value="1"/>
</dbReference>
<dbReference type="InterPro" id="IPR006143">
    <property type="entry name" value="RND_pump_MFP"/>
</dbReference>
<dbReference type="InterPro" id="IPR058647">
    <property type="entry name" value="BSH_CzcB-like"/>
</dbReference>
<evidence type="ECO:0000313" key="4">
    <source>
        <dbReference type="Proteomes" id="UP001253595"/>
    </source>
</evidence>
<evidence type="ECO:0000259" key="2">
    <source>
        <dbReference type="Pfam" id="PF25973"/>
    </source>
</evidence>
<dbReference type="RefSeq" id="WP_310073795.1">
    <property type="nucleotide sequence ID" value="NZ_JAVDVX010000005.1"/>
</dbReference>
<dbReference type="Gene3D" id="2.40.50.100">
    <property type="match status" value="1"/>
</dbReference>
<organism evidence="3 4">
    <name type="scientific">Cellvibrio fibrivorans</name>
    <dbReference type="NCBI Taxonomy" id="126350"/>
    <lineage>
        <taxon>Bacteria</taxon>
        <taxon>Pseudomonadati</taxon>
        <taxon>Pseudomonadota</taxon>
        <taxon>Gammaproteobacteria</taxon>
        <taxon>Cellvibrionales</taxon>
        <taxon>Cellvibrionaceae</taxon>
        <taxon>Cellvibrio</taxon>
    </lineage>
</organism>
<name>A0ABU1V0P2_9GAMM</name>
<comment type="caution">
    <text evidence="3">The sequence shown here is derived from an EMBL/GenBank/DDBJ whole genome shotgun (WGS) entry which is preliminary data.</text>
</comment>
<gene>
    <name evidence="3" type="ORF">J2X05_003037</name>
</gene>
<dbReference type="SUPFAM" id="SSF111369">
    <property type="entry name" value="HlyD-like secretion proteins"/>
    <property type="match status" value="1"/>
</dbReference>
<dbReference type="NCBIfam" id="TIGR01730">
    <property type="entry name" value="RND_mfp"/>
    <property type="match status" value="1"/>
</dbReference>
<feature type="domain" description="CzcB-like barrel-sandwich hybrid" evidence="2">
    <location>
        <begin position="73"/>
        <end position="195"/>
    </location>
</feature>
<dbReference type="PANTHER" id="PTHR30469:SF18">
    <property type="entry name" value="RESISTANCE-NODULATION-CELL DIVISION (RND) EFFLUX MEMBRANE FUSION PROTEIN-RELATED"/>
    <property type="match status" value="1"/>
</dbReference>
<dbReference type="Gene3D" id="2.40.30.170">
    <property type="match status" value="1"/>
</dbReference>
<dbReference type="Pfam" id="PF25973">
    <property type="entry name" value="BSH_CzcB"/>
    <property type="match status" value="1"/>
</dbReference>
<evidence type="ECO:0000313" key="3">
    <source>
        <dbReference type="EMBL" id="MDR7091011.1"/>
    </source>
</evidence>
<proteinExistence type="inferred from homology"/>
<protein>
    <submittedName>
        <fullName evidence="3">RND family efflux transporter MFP subunit</fullName>
    </submittedName>
</protein>
<dbReference type="Gene3D" id="1.10.287.470">
    <property type="entry name" value="Helix hairpin bin"/>
    <property type="match status" value="1"/>
</dbReference>
<comment type="similarity">
    <text evidence="1">Belongs to the membrane fusion protein (MFP) (TC 8.A.1) family.</text>
</comment>
<dbReference type="Proteomes" id="UP001253595">
    <property type="component" value="Unassembled WGS sequence"/>
</dbReference>
<accession>A0ABU1V0P2</accession>
<dbReference type="EMBL" id="JAVDVX010000005">
    <property type="protein sequence ID" value="MDR7091011.1"/>
    <property type="molecule type" value="Genomic_DNA"/>
</dbReference>
<keyword evidence="4" id="KW-1185">Reference proteome</keyword>
<dbReference type="PANTHER" id="PTHR30469">
    <property type="entry name" value="MULTIDRUG RESISTANCE PROTEIN MDTA"/>
    <property type="match status" value="1"/>
</dbReference>
<evidence type="ECO:0000256" key="1">
    <source>
        <dbReference type="ARBA" id="ARBA00009477"/>
    </source>
</evidence>